<reference evidence="5" key="2">
    <citation type="submission" date="2020-09" db="EMBL/GenBank/DDBJ databases">
        <authorList>
            <person name="Sun Q."/>
            <person name="Zhou Y."/>
        </authorList>
    </citation>
    <scope>NUCLEOTIDE SEQUENCE</scope>
    <source>
        <strain evidence="5">CGMCC 1.15371</strain>
    </source>
</reference>
<reference evidence="5" key="1">
    <citation type="journal article" date="2014" name="Int. J. Syst. Evol. Microbiol.">
        <title>Complete genome sequence of Corynebacterium casei LMG S-19264T (=DSM 44701T), isolated from a smear-ripened cheese.</title>
        <authorList>
            <consortium name="US DOE Joint Genome Institute (JGI-PGF)"/>
            <person name="Walter F."/>
            <person name="Albersmeier A."/>
            <person name="Kalinowski J."/>
            <person name="Ruckert C."/>
        </authorList>
    </citation>
    <scope>NUCLEOTIDE SEQUENCE</scope>
    <source>
        <strain evidence="5">CGMCC 1.15371</strain>
    </source>
</reference>
<dbReference type="InterPro" id="IPR036390">
    <property type="entry name" value="WH_DNA-bd_sf"/>
</dbReference>
<dbReference type="InterPro" id="IPR036388">
    <property type="entry name" value="WH-like_DNA-bd_sf"/>
</dbReference>
<accession>A0A8J2VN86</accession>
<evidence type="ECO:0000313" key="6">
    <source>
        <dbReference type="Proteomes" id="UP000628775"/>
    </source>
</evidence>
<dbReference type="EMBL" id="BMIR01000004">
    <property type="protein sequence ID" value="GGE34887.1"/>
    <property type="molecule type" value="Genomic_DNA"/>
</dbReference>
<keyword evidence="1" id="KW-0805">Transcription regulation</keyword>
<dbReference type="SMART" id="SM00345">
    <property type="entry name" value="HTH_GNTR"/>
    <property type="match status" value="1"/>
</dbReference>
<dbReference type="InterPro" id="IPR000524">
    <property type="entry name" value="Tscrpt_reg_HTH_GntR"/>
</dbReference>
<dbReference type="SMART" id="SM00895">
    <property type="entry name" value="FCD"/>
    <property type="match status" value="1"/>
</dbReference>
<dbReference type="Proteomes" id="UP000628775">
    <property type="component" value="Unassembled WGS sequence"/>
</dbReference>
<dbReference type="GO" id="GO:0003677">
    <property type="term" value="F:DNA binding"/>
    <property type="evidence" value="ECO:0007669"/>
    <property type="project" value="UniProtKB-KW"/>
</dbReference>
<dbReference type="SUPFAM" id="SSF46785">
    <property type="entry name" value="Winged helix' DNA-binding domain"/>
    <property type="match status" value="1"/>
</dbReference>
<name>A0A8J2VN86_9BACL</name>
<dbReference type="Gene3D" id="1.10.10.10">
    <property type="entry name" value="Winged helix-like DNA-binding domain superfamily/Winged helix DNA-binding domain"/>
    <property type="match status" value="1"/>
</dbReference>
<dbReference type="PROSITE" id="PS50949">
    <property type="entry name" value="HTH_GNTR"/>
    <property type="match status" value="1"/>
</dbReference>
<feature type="domain" description="HTH gntR-type" evidence="4">
    <location>
        <begin position="13"/>
        <end position="81"/>
    </location>
</feature>
<dbReference type="InterPro" id="IPR011711">
    <property type="entry name" value="GntR_C"/>
</dbReference>
<dbReference type="Gene3D" id="1.20.120.530">
    <property type="entry name" value="GntR ligand-binding domain-like"/>
    <property type="match status" value="1"/>
</dbReference>
<dbReference type="InterPro" id="IPR008920">
    <property type="entry name" value="TF_FadR/GntR_C"/>
</dbReference>
<dbReference type="SUPFAM" id="SSF48008">
    <property type="entry name" value="GntR ligand-binding domain-like"/>
    <property type="match status" value="1"/>
</dbReference>
<dbReference type="CDD" id="cd07377">
    <property type="entry name" value="WHTH_GntR"/>
    <property type="match status" value="1"/>
</dbReference>
<dbReference type="GO" id="GO:0003700">
    <property type="term" value="F:DNA-binding transcription factor activity"/>
    <property type="evidence" value="ECO:0007669"/>
    <property type="project" value="InterPro"/>
</dbReference>
<keyword evidence="2" id="KW-0238">DNA-binding</keyword>
<keyword evidence="3" id="KW-0804">Transcription</keyword>
<sequence>MTHSSSFSKVTGRKLTDEIIEQLKQKIFSGAYKVGDRLPPEPQLMEEFAVGRSTLREAIKVLVHAGILEVKQGRGTRILSLEWANEASFDHQLQHADSHDVYEARTMLDREVARLAAERRTEADLLSIKSFLDQRFRALQEGNYTTYIQADIDFHLAIAKASGNQVLYDLYKAFTPILRTILSSLVLNTTHYSDNTDIHEGLFQALLAQDEEAAVQYVNKNLER</sequence>
<evidence type="ECO:0000256" key="3">
    <source>
        <dbReference type="ARBA" id="ARBA00023163"/>
    </source>
</evidence>
<protein>
    <submittedName>
        <fullName evidence="5">GntR family transcriptional regulator</fullName>
    </submittedName>
</protein>
<organism evidence="5 6">
    <name type="scientific">Pullulanibacillus camelliae</name>
    <dbReference type="NCBI Taxonomy" id="1707096"/>
    <lineage>
        <taxon>Bacteria</taxon>
        <taxon>Bacillati</taxon>
        <taxon>Bacillota</taxon>
        <taxon>Bacilli</taxon>
        <taxon>Bacillales</taxon>
        <taxon>Sporolactobacillaceae</taxon>
        <taxon>Pullulanibacillus</taxon>
    </lineage>
</organism>
<evidence type="ECO:0000259" key="4">
    <source>
        <dbReference type="PROSITE" id="PS50949"/>
    </source>
</evidence>
<comment type="caution">
    <text evidence="5">The sequence shown here is derived from an EMBL/GenBank/DDBJ whole genome shotgun (WGS) entry which is preliminary data.</text>
</comment>
<keyword evidence="6" id="KW-1185">Reference proteome</keyword>
<dbReference type="AlphaFoldDB" id="A0A8J2VN86"/>
<dbReference type="PANTHER" id="PTHR43537">
    <property type="entry name" value="TRANSCRIPTIONAL REGULATOR, GNTR FAMILY"/>
    <property type="match status" value="1"/>
</dbReference>
<evidence type="ECO:0000313" key="5">
    <source>
        <dbReference type="EMBL" id="GGE34887.1"/>
    </source>
</evidence>
<dbReference type="PANTHER" id="PTHR43537:SF47">
    <property type="entry name" value="REGULATORY PROTEIN GNTR HTH"/>
    <property type="match status" value="1"/>
</dbReference>
<dbReference type="Pfam" id="PF00392">
    <property type="entry name" value="GntR"/>
    <property type="match status" value="1"/>
</dbReference>
<gene>
    <name evidence="5" type="ORF">GCM10011391_11940</name>
</gene>
<dbReference type="Pfam" id="PF07729">
    <property type="entry name" value="FCD"/>
    <property type="match status" value="1"/>
</dbReference>
<dbReference type="RefSeq" id="WP_188690655.1">
    <property type="nucleotide sequence ID" value="NZ_BMIR01000004.1"/>
</dbReference>
<evidence type="ECO:0000256" key="2">
    <source>
        <dbReference type="ARBA" id="ARBA00023125"/>
    </source>
</evidence>
<evidence type="ECO:0000256" key="1">
    <source>
        <dbReference type="ARBA" id="ARBA00023015"/>
    </source>
</evidence>
<dbReference type="PRINTS" id="PR00035">
    <property type="entry name" value="HTHGNTR"/>
</dbReference>
<proteinExistence type="predicted"/>